<gene>
    <name evidence="2" type="ORF">HKW67_17855</name>
</gene>
<sequence>MTLRTLVVIACIGLLPRHAHAQSPAQSPDARTAVIAVADSALAAITRGDVVAFTDLMVPEAVMFPTSTRDGVTVYRVRTREAQRAAPMTGITERGFAPQAMVSGGVAMVWYPYDLYVNNAWSHCGADVFTLVKSAGQWRIASMAWSAEQPPLCEKHPAGPPAKR</sequence>
<dbReference type="AlphaFoldDB" id="A0A6M4IUT7"/>
<dbReference type="EMBL" id="CP053085">
    <property type="protein sequence ID" value="QJR37246.1"/>
    <property type="molecule type" value="Genomic_DNA"/>
</dbReference>
<dbReference type="SUPFAM" id="SSF54427">
    <property type="entry name" value="NTF2-like"/>
    <property type="match status" value="1"/>
</dbReference>
<dbReference type="InterPro" id="IPR032710">
    <property type="entry name" value="NTF2-like_dom_sf"/>
</dbReference>
<dbReference type="RefSeq" id="WP_171226679.1">
    <property type="nucleotide sequence ID" value="NZ_CP053085.1"/>
</dbReference>
<dbReference type="KEGG" id="ggr:HKW67_17855"/>
<keyword evidence="3" id="KW-1185">Reference proteome</keyword>
<evidence type="ECO:0000313" key="2">
    <source>
        <dbReference type="EMBL" id="QJR37246.1"/>
    </source>
</evidence>
<evidence type="ECO:0000256" key="1">
    <source>
        <dbReference type="SAM" id="SignalP"/>
    </source>
</evidence>
<evidence type="ECO:0000313" key="3">
    <source>
        <dbReference type="Proteomes" id="UP000500938"/>
    </source>
</evidence>
<reference evidence="2 3" key="1">
    <citation type="submission" date="2020-05" db="EMBL/GenBank/DDBJ databases">
        <title>Complete genome sequence of Gemmatimonas greenlandica TET16.</title>
        <authorList>
            <person name="Zeng Y."/>
        </authorList>
    </citation>
    <scope>NUCLEOTIDE SEQUENCE [LARGE SCALE GENOMIC DNA]</scope>
    <source>
        <strain evidence="2 3">TET16</strain>
    </source>
</reference>
<protein>
    <recommendedName>
        <fullName evidence="4">DUF4440 domain-containing protein</fullName>
    </recommendedName>
</protein>
<proteinExistence type="predicted"/>
<accession>A0A6M4IUT7</accession>
<dbReference type="Proteomes" id="UP000500938">
    <property type="component" value="Chromosome"/>
</dbReference>
<evidence type="ECO:0008006" key="4">
    <source>
        <dbReference type="Google" id="ProtNLM"/>
    </source>
</evidence>
<keyword evidence="1" id="KW-0732">Signal</keyword>
<organism evidence="2 3">
    <name type="scientific">Gemmatimonas groenlandica</name>
    <dbReference type="NCBI Taxonomy" id="2732249"/>
    <lineage>
        <taxon>Bacteria</taxon>
        <taxon>Pseudomonadati</taxon>
        <taxon>Gemmatimonadota</taxon>
        <taxon>Gemmatimonadia</taxon>
        <taxon>Gemmatimonadales</taxon>
        <taxon>Gemmatimonadaceae</taxon>
        <taxon>Gemmatimonas</taxon>
    </lineage>
</organism>
<name>A0A6M4IUT7_9BACT</name>
<feature type="chain" id="PRO_5026844785" description="DUF4440 domain-containing protein" evidence="1">
    <location>
        <begin position="22"/>
        <end position="164"/>
    </location>
</feature>
<feature type="signal peptide" evidence="1">
    <location>
        <begin position="1"/>
        <end position="21"/>
    </location>
</feature>
<dbReference type="Gene3D" id="3.10.450.50">
    <property type="match status" value="1"/>
</dbReference>